<feature type="binding site" evidence="12">
    <location>
        <position position="257"/>
    </location>
    <ligand>
        <name>Zn(2+)</name>
        <dbReference type="ChEBI" id="CHEBI:29105"/>
        <note>catalytic</note>
    </ligand>
</feature>
<keyword evidence="4 13" id="KW-0645">Protease</keyword>
<dbReference type="EC" id="3.4.24.-" evidence="13"/>
<proteinExistence type="inferred from homology"/>
<sequence>MARTHRSARQFALLFLLALVTTHAITVVDAADRISKVPTIAYKTFNNDKIPVPPAKSTAATESVGSTAADPKAVATTFLTTQLQFPVSEFVIKNVVPVSNGMTAVYVRQLVNGIEVVNGDINLNIKNGKVVTYGDSFYRGARPSKPNLNNQESLVASKTPDAAFKSLASFVGAQPARVEVKANTQEGASSKAGPTYTITSDIAATKVPAKYSYVQDGNNLKLVYSMQVKMANTDSWYHGHVNVQTGAVEAINDWVSDARYTVLPIGTVSPKTGPLIDIDGGSVVKSNASPKGWHATNAESWTYTRGENTFVLAPNNVVPVGSGSDGLDFTAWGKPDFSKNADQYTMQAAIQLFYEMNYAHDLSYQYGFDEVSGNFQVDNFGKGGAGNDAVLAYAQSADGHDNANFATPPDGEQPVTRQYIFLGTNPSTDGVYEPLIPLHEYMHGITNRLTGGPANVDCLSSVLSSGMSEGWSDVFGLVVNVFKADSDPNASYGVGVYVANNPNGIRTYPYSNNMSVNPLKYSSLKTMTEPHAVGVVWAVILVEIYFNLVKKYGYGDLMAADFSKGNSKFLKIVFDALKLQPCNPHILHARNALLQADVNMTGGTSYCEIFLPFAKRGFGWSANGDFVDNFERGPICS</sequence>
<keyword evidence="5 12" id="KW-0479">Metal-binding</keyword>
<organism evidence="15 16">
    <name type="scientific">Allomyces macrogynus (strain ATCC 38327)</name>
    <name type="common">Allomyces javanicus var. macrogynus</name>
    <dbReference type="NCBI Taxonomy" id="578462"/>
    <lineage>
        <taxon>Eukaryota</taxon>
        <taxon>Fungi</taxon>
        <taxon>Fungi incertae sedis</taxon>
        <taxon>Blastocladiomycota</taxon>
        <taxon>Blastocladiomycetes</taxon>
        <taxon>Blastocladiales</taxon>
        <taxon>Blastocladiaceae</taxon>
        <taxon>Allomyces</taxon>
    </lineage>
</organism>
<feature type="domain" description="FTP" evidence="14">
    <location>
        <begin position="89"/>
        <end position="137"/>
    </location>
</feature>
<dbReference type="InterPro" id="IPR027268">
    <property type="entry name" value="Peptidase_M4/M1_CTD_sf"/>
</dbReference>
<keyword evidence="3 13" id="KW-0964">Secreted</keyword>
<evidence type="ECO:0000256" key="3">
    <source>
        <dbReference type="ARBA" id="ARBA00022525"/>
    </source>
</evidence>
<name>A0A0L0SSK8_ALLM3</name>
<dbReference type="SUPFAM" id="SSF55486">
    <property type="entry name" value="Metalloproteases ('zincins'), catalytic domain"/>
    <property type="match status" value="1"/>
</dbReference>
<dbReference type="OrthoDB" id="3227768at2759"/>
<feature type="binding site" evidence="12">
    <location>
        <position position="443"/>
    </location>
    <ligand>
        <name>Zn(2+)</name>
        <dbReference type="ChEBI" id="CHEBI:29105"/>
        <note>catalytic</note>
    </ligand>
</feature>
<dbReference type="Pfam" id="PF07504">
    <property type="entry name" value="FTP"/>
    <property type="match status" value="1"/>
</dbReference>
<evidence type="ECO:0000256" key="1">
    <source>
        <dbReference type="ARBA" id="ARBA00004613"/>
    </source>
</evidence>
<dbReference type="Gene3D" id="1.10.390.10">
    <property type="entry name" value="Neutral Protease Domain 2"/>
    <property type="match status" value="1"/>
</dbReference>
<dbReference type="AlphaFoldDB" id="A0A0L0SSK8"/>
<dbReference type="Proteomes" id="UP000054350">
    <property type="component" value="Unassembled WGS sequence"/>
</dbReference>
<keyword evidence="7 13" id="KW-0378">Hydrolase</keyword>
<feature type="chain" id="PRO_5009360876" description="Extracellular metalloproteinase" evidence="13">
    <location>
        <begin position="25"/>
        <end position="637"/>
    </location>
</feature>
<comment type="cofactor">
    <cofactor evidence="12">
        <name>Zn(2+)</name>
        <dbReference type="ChEBI" id="CHEBI:29105"/>
    </cofactor>
    <text evidence="12">Binds 1 zinc ion per subunit.</text>
</comment>
<dbReference type="PANTHER" id="PTHR33478">
    <property type="entry name" value="EXTRACELLULAR METALLOPROTEINASE MEP"/>
    <property type="match status" value="1"/>
</dbReference>
<keyword evidence="16" id="KW-1185">Reference proteome</keyword>
<evidence type="ECO:0000259" key="14">
    <source>
        <dbReference type="Pfam" id="PF07504"/>
    </source>
</evidence>
<dbReference type="Gene3D" id="3.10.170.10">
    <property type="match status" value="1"/>
</dbReference>
<comment type="similarity">
    <text evidence="2 13">Belongs to the peptidase M36 family.</text>
</comment>
<dbReference type="InterPro" id="IPR011096">
    <property type="entry name" value="FTP_domain"/>
</dbReference>
<dbReference type="PANTHER" id="PTHR33478:SF1">
    <property type="entry name" value="EXTRACELLULAR METALLOPROTEINASE MEP"/>
    <property type="match status" value="1"/>
</dbReference>
<dbReference type="CDD" id="cd09596">
    <property type="entry name" value="M36"/>
    <property type="match status" value="1"/>
</dbReference>
<feature type="binding site" evidence="12">
    <location>
        <position position="439"/>
    </location>
    <ligand>
        <name>Zn(2+)</name>
        <dbReference type="ChEBI" id="CHEBI:29105"/>
        <note>catalytic</note>
    </ligand>
</feature>
<keyword evidence="10 13" id="KW-0865">Zymogen</keyword>
<evidence type="ECO:0000256" key="6">
    <source>
        <dbReference type="ARBA" id="ARBA00022729"/>
    </source>
</evidence>
<evidence type="ECO:0000313" key="15">
    <source>
        <dbReference type="EMBL" id="KNE65471.1"/>
    </source>
</evidence>
<evidence type="ECO:0000256" key="2">
    <source>
        <dbReference type="ARBA" id="ARBA00006006"/>
    </source>
</evidence>
<reference evidence="15 16" key="1">
    <citation type="submission" date="2009-11" db="EMBL/GenBank/DDBJ databases">
        <title>Annotation of Allomyces macrogynus ATCC 38327.</title>
        <authorList>
            <consortium name="The Broad Institute Genome Sequencing Platform"/>
            <person name="Russ C."/>
            <person name="Cuomo C."/>
            <person name="Burger G."/>
            <person name="Gray M.W."/>
            <person name="Holland P.W.H."/>
            <person name="King N."/>
            <person name="Lang F.B.F."/>
            <person name="Roger A.J."/>
            <person name="Ruiz-Trillo I."/>
            <person name="Young S.K."/>
            <person name="Zeng Q."/>
            <person name="Gargeya S."/>
            <person name="Fitzgerald M."/>
            <person name="Haas B."/>
            <person name="Abouelleil A."/>
            <person name="Alvarado L."/>
            <person name="Arachchi H.M."/>
            <person name="Berlin A."/>
            <person name="Chapman S.B."/>
            <person name="Gearin G."/>
            <person name="Goldberg J."/>
            <person name="Griggs A."/>
            <person name="Gujja S."/>
            <person name="Hansen M."/>
            <person name="Heiman D."/>
            <person name="Howarth C."/>
            <person name="Larimer J."/>
            <person name="Lui A."/>
            <person name="MacDonald P.J.P."/>
            <person name="McCowen C."/>
            <person name="Montmayeur A."/>
            <person name="Murphy C."/>
            <person name="Neiman D."/>
            <person name="Pearson M."/>
            <person name="Priest M."/>
            <person name="Roberts A."/>
            <person name="Saif S."/>
            <person name="Shea T."/>
            <person name="Sisk P."/>
            <person name="Stolte C."/>
            <person name="Sykes S."/>
            <person name="Wortman J."/>
            <person name="Nusbaum C."/>
            <person name="Birren B."/>
        </authorList>
    </citation>
    <scope>NUCLEOTIDE SEQUENCE [LARGE SCALE GENOMIC DNA]</scope>
    <source>
        <strain evidence="15 16">ATCC 38327</strain>
    </source>
</reference>
<feature type="signal peptide" evidence="13">
    <location>
        <begin position="1"/>
        <end position="24"/>
    </location>
</feature>
<protein>
    <recommendedName>
        <fullName evidence="13">Extracellular metalloproteinase</fullName>
        <ecNumber evidence="13">3.4.24.-</ecNumber>
    </recommendedName>
    <alternativeName>
        <fullName evidence="13">Fungalysin</fullName>
    </alternativeName>
</protein>
<evidence type="ECO:0000256" key="9">
    <source>
        <dbReference type="ARBA" id="ARBA00023049"/>
    </source>
</evidence>
<keyword evidence="8 12" id="KW-0862">Zinc</keyword>
<evidence type="ECO:0000313" key="16">
    <source>
        <dbReference type="Proteomes" id="UP000054350"/>
    </source>
</evidence>
<evidence type="ECO:0000256" key="7">
    <source>
        <dbReference type="ARBA" id="ARBA00022801"/>
    </source>
</evidence>
<dbReference type="GO" id="GO:0004222">
    <property type="term" value="F:metalloendopeptidase activity"/>
    <property type="evidence" value="ECO:0007669"/>
    <property type="project" value="InterPro"/>
</dbReference>
<evidence type="ECO:0000256" key="11">
    <source>
        <dbReference type="PIRSR" id="PIRSR601842-1"/>
    </source>
</evidence>
<accession>A0A0L0SSK8</accession>
<keyword evidence="9 13" id="KW-0482">Metalloprotease</keyword>
<evidence type="ECO:0000256" key="4">
    <source>
        <dbReference type="ARBA" id="ARBA00022670"/>
    </source>
</evidence>
<dbReference type="GO" id="GO:0008270">
    <property type="term" value="F:zinc ion binding"/>
    <property type="evidence" value="ECO:0007669"/>
    <property type="project" value="InterPro"/>
</dbReference>
<dbReference type="Pfam" id="PF02128">
    <property type="entry name" value="Peptidase_M36"/>
    <property type="match status" value="1"/>
</dbReference>
<keyword evidence="6 13" id="KW-0732">Signal</keyword>
<evidence type="ECO:0000256" key="10">
    <source>
        <dbReference type="ARBA" id="ARBA00023145"/>
    </source>
</evidence>
<evidence type="ECO:0000256" key="13">
    <source>
        <dbReference type="RuleBase" id="RU364017"/>
    </source>
</evidence>
<dbReference type="GO" id="GO:0005615">
    <property type="term" value="C:extracellular space"/>
    <property type="evidence" value="ECO:0007669"/>
    <property type="project" value="InterPro"/>
</dbReference>
<dbReference type="VEuPathDB" id="FungiDB:AMAG_11092"/>
<dbReference type="InterPro" id="IPR001842">
    <property type="entry name" value="Peptidase_M36"/>
</dbReference>
<dbReference type="EMBL" id="GG745347">
    <property type="protein sequence ID" value="KNE65471.1"/>
    <property type="molecule type" value="Genomic_DNA"/>
</dbReference>
<dbReference type="GO" id="GO:0006508">
    <property type="term" value="P:proteolysis"/>
    <property type="evidence" value="ECO:0007669"/>
    <property type="project" value="UniProtKB-KW"/>
</dbReference>
<evidence type="ECO:0000256" key="8">
    <source>
        <dbReference type="ARBA" id="ARBA00022833"/>
    </source>
</evidence>
<comment type="subcellular location">
    <subcellularLocation>
        <location evidence="1 13">Secreted</location>
    </subcellularLocation>
</comment>
<feature type="binding site" evidence="12">
    <location>
        <position position="469"/>
    </location>
    <ligand>
        <name>Zn(2+)</name>
        <dbReference type="ChEBI" id="CHEBI:29105"/>
        <note>catalytic</note>
    </ligand>
</feature>
<dbReference type="eggNOG" id="ENOG502QTDC">
    <property type="taxonomic scope" value="Eukaryota"/>
</dbReference>
<evidence type="ECO:0000256" key="12">
    <source>
        <dbReference type="PIRSR" id="PIRSR601842-2"/>
    </source>
</evidence>
<gene>
    <name evidence="15" type="ORF">AMAG_11092</name>
</gene>
<dbReference type="InterPro" id="IPR050371">
    <property type="entry name" value="Fungal_virulence_M36"/>
</dbReference>
<feature type="active site" evidence="11">
    <location>
        <position position="440"/>
    </location>
</feature>
<evidence type="ECO:0000256" key="5">
    <source>
        <dbReference type="ARBA" id="ARBA00022723"/>
    </source>
</evidence>
<reference evidence="16" key="2">
    <citation type="submission" date="2009-11" db="EMBL/GenBank/DDBJ databases">
        <title>The Genome Sequence of Allomyces macrogynus strain ATCC 38327.</title>
        <authorList>
            <consortium name="The Broad Institute Genome Sequencing Platform"/>
            <person name="Russ C."/>
            <person name="Cuomo C."/>
            <person name="Shea T."/>
            <person name="Young S.K."/>
            <person name="Zeng Q."/>
            <person name="Koehrsen M."/>
            <person name="Haas B."/>
            <person name="Borodovsky M."/>
            <person name="Guigo R."/>
            <person name="Alvarado L."/>
            <person name="Berlin A."/>
            <person name="Borenstein D."/>
            <person name="Chen Z."/>
            <person name="Engels R."/>
            <person name="Freedman E."/>
            <person name="Gellesch M."/>
            <person name="Goldberg J."/>
            <person name="Griggs A."/>
            <person name="Gujja S."/>
            <person name="Heiman D."/>
            <person name="Hepburn T."/>
            <person name="Howarth C."/>
            <person name="Jen D."/>
            <person name="Larson L."/>
            <person name="Lewis B."/>
            <person name="Mehta T."/>
            <person name="Park D."/>
            <person name="Pearson M."/>
            <person name="Roberts A."/>
            <person name="Saif S."/>
            <person name="Shenoy N."/>
            <person name="Sisk P."/>
            <person name="Stolte C."/>
            <person name="Sykes S."/>
            <person name="Walk T."/>
            <person name="White J."/>
            <person name="Yandava C."/>
            <person name="Burger G."/>
            <person name="Gray M.W."/>
            <person name="Holland P.W.H."/>
            <person name="King N."/>
            <person name="Lang F.B.F."/>
            <person name="Roger A.J."/>
            <person name="Ruiz-Trillo I."/>
            <person name="Lander E."/>
            <person name="Nusbaum C."/>
        </authorList>
    </citation>
    <scope>NUCLEOTIDE SEQUENCE [LARGE SCALE GENOMIC DNA]</scope>
    <source>
        <strain evidence="16">ATCC 38327</strain>
    </source>
</reference>